<reference evidence="9 10" key="1">
    <citation type="submission" date="2019-08" db="EMBL/GenBank/DDBJ databases">
        <title>In-depth cultivation of the pig gut microbiome towards novel bacterial diversity and tailored functional studies.</title>
        <authorList>
            <person name="Wylensek D."/>
            <person name="Hitch T.C.A."/>
            <person name="Clavel T."/>
        </authorList>
    </citation>
    <scope>NUCLEOTIDE SEQUENCE [LARGE SCALE GENOMIC DNA]</scope>
    <source>
        <strain evidence="9 10">WB03_NA08</strain>
    </source>
</reference>
<evidence type="ECO:0000313" key="10">
    <source>
        <dbReference type="Proteomes" id="UP000470875"/>
    </source>
</evidence>
<keyword evidence="10" id="KW-1185">Reference proteome</keyword>
<dbReference type="CDD" id="cd06550">
    <property type="entry name" value="TM_ABC_iron-siderophores_like"/>
    <property type="match status" value="1"/>
</dbReference>
<comment type="subcellular location">
    <subcellularLocation>
        <location evidence="1">Cell membrane</location>
        <topology evidence="1">Multi-pass membrane protein</topology>
    </subcellularLocation>
</comment>
<feature type="transmembrane region" description="Helical" evidence="8">
    <location>
        <begin position="290"/>
        <end position="308"/>
    </location>
</feature>
<evidence type="ECO:0000256" key="4">
    <source>
        <dbReference type="ARBA" id="ARBA00022475"/>
    </source>
</evidence>
<keyword evidence="6 8" id="KW-1133">Transmembrane helix</keyword>
<dbReference type="Pfam" id="PF01032">
    <property type="entry name" value="FecCD"/>
    <property type="match status" value="1"/>
</dbReference>
<evidence type="ECO:0000256" key="7">
    <source>
        <dbReference type="ARBA" id="ARBA00023136"/>
    </source>
</evidence>
<keyword evidence="5 8" id="KW-0812">Transmembrane</keyword>
<evidence type="ECO:0000256" key="2">
    <source>
        <dbReference type="ARBA" id="ARBA00007935"/>
    </source>
</evidence>
<evidence type="ECO:0000256" key="8">
    <source>
        <dbReference type="SAM" id="Phobius"/>
    </source>
</evidence>
<keyword evidence="7 8" id="KW-0472">Membrane</keyword>
<evidence type="ECO:0000256" key="6">
    <source>
        <dbReference type="ARBA" id="ARBA00022989"/>
    </source>
</evidence>
<dbReference type="AlphaFoldDB" id="A0A6N7VU91"/>
<sequence>MLLCIAGIVVGSRSISWETIWEAFTAFDPANSEHLLVLQLRLPRVLLGVVVGLCLGVAGAVMQALSRNPLAEPGLLGVNAGAAAAIAAGIAFLGISNVLGYMWLGMVGAAIAGVFVYILGGVRKGTNPVKLVLSGAALSVVLLALTQLILLNSVEQVYDRYRNWIAGSLAGRGFEVLAATGALGLVGLLLAFSVARSLDSTALGEDTARALGANPTKTWAIAGVSIIVLAGAATAAAGPITFLGLAAPHIARLLAGVDHRWVLPYSAMISAVLMVLADVLGRLIAPPAEVSVGIMVALIGGPFFVFLVRRKRLIQL</sequence>
<proteinExistence type="inferred from homology"/>
<dbReference type="InterPro" id="IPR000522">
    <property type="entry name" value="ABC_transptr_permease_BtuC"/>
</dbReference>
<dbReference type="GO" id="GO:0005886">
    <property type="term" value="C:plasma membrane"/>
    <property type="evidence" value="ECO:0007669"/>
    <property type="project" value="UniProtKB-SubCell"/>
</dbReference>
<comment type="similarity">
    <text evidence="2">Belongs to the binding-protein-dependent transport system permease family. FecCD subfamily.</text>
</comment>
<gene>
    <name evidence="9" type="ORF">FYJ24_11420</name>
</gene>
<evidence type="ECO:0000256" key="1">
    <source>
        <dbReference type="ARBA" id="ARBA00004651"/>
    </source>
</evidence>
<accession>A0A6N7VU91</accession>
<feature type="transmembrane region" description="Helical" evidence="8">
    <location>
        <begin position="101"/>
        <end position="119"/>
    </location>
</feature>
<dbReference type="Proteomes" id="UP000470875">
    <property type="component" value="Unassembled WGS sequence"/>
</dbReference>
<dbReference type="Gene3D" id="1.10.3470.10">
    <property type="entry name" value="ABC transporter involved in vitamin B12 uptake, BtuC"/>
    <property type="match status" value="1"/>
</dbReference>
<dbReference type="GO" id="GO:0033214">
    <property type="term" value="P:siderophore-iron import into cell"/>
    <property type="evidence" value="ECO:0007669"/>
    <property type="project" value="TreeGrafter"/>
</dbReference>
<dbReference type="InterPro" id="IPR037294">
    <property type="entry name" value="ABC_BtuC-like"/>
</dbReference>
<dbReference type="FunFam" id="1.10.3470.10:FF:000001">
    <property type="entry name" value="Vitamin B12 ABC transporter permease BtuC"/>
    <property type="match status" value="1"/>
</dbReference>
<keyword evidence="4" id="KW-1003">Cell membrane</keyword>
<feature type="transmembrane region" description="Helical" evidence="8">
    <location>
        <begin position="262"/>
        <end position="284"/>
    </location>
</feature>
<dbReference type="EMBL" id="VULO01000016">
    <property type="protein sequence ID" value="MSS85347.1"/>
    <property type="molecule type" value="Genomic_DNA"/>
</dbReference>
<comment type="caution">
    <text evidence="9">The sequence shown here is derived from an EMBL/GenBank/DDBJ whole genome shotgun (WGS) entry which is preliminary data.</text>
</comment>
<dbReference type="GO" id="GO:0022857">
    <property type="term" value="F:transmembrane transporter activity"/>
    <property type="evidence" value="ECO:0007669"/>
    <property type="project" value="InterPro"/>
</dbReference>
<feature type="transmembrane region" description="Helical" evidence="8">
    <location>
        <begin position="40"/>
        <end position="62"/>
    </location>
</feature>
<organism evidence="9 10">
    <name type="scientific">Scrofimicrobium canadense</name>
    <dbReference type="NCBI Taxonomy" id="2652290"/>
    <lineage>
        <taxon>Bacteria</taxon>
        <taxon>Bacillati</taxon>
        <taxon>Actinomycetota</taxon>
        <taxon>Actinomycetes</taxon>
        <taxon>Actinomycetales</taxon>
        <taxon>Actinomycetaceae</taxon>
        <taxon>Scrofimicrobium</taxon>
    </lineage>
</organism>
<dbReference type="PANTHER" id="PTHR30472">
    <property type="entry name" value="FERRIC ENTEROBACTIN TRANSPORT SYSTEM PERMEASE PROTEIN"/>
    <property type="match status" value="1"/>
</dbReference>
<dbReference type="PANTHER" id="PTHR30472:SF1">
    <property type="entry name" value="FE(3+) DICITRATE TRANSPORT SYSTEM PERMEASE PROTEIN FECC-RELATED"/>
    <property type="match status" value="1"/>
</dbReference>
<name>A0A6N7VU91_9ACTO</name>
<evidence type="ECO:0000256" key="3">
    <source>
        <dbReference type="ARBA" id="ARBA00022448"/>
    </source>
</evidence>
<keyword evidence="3" id="KW-0813">Transport</keyword>
<feature type="transmembrane region" description="Helical" evidence="8">
    <location>
        <begin position="174"/>
        <end position="195"/>
    </location>
</feature>
<evidence type="ECO:0000256" key="5">
    <source>
        <dbReference type="ARBA" id="ARBA00022692"/>
    </source>
</evidence>
<feature type="transmembrane region" description="Helical" evidence="8">
    <location>
        <begin position="131"/>
        <end position="154"/>
    </location>
</feature>
<evidence type="ECO:0000313" key="9">
    <source>
        <dbReference type="EMBL" id="MSS85347.1"/>
    </source>
</evidence>
<protein>
    <submittedName>
        <fullName evidence="9">Iron ABC transporter permease</fullName>
    </submittedName>
</protein>
<dbReference type="SUPFAM" id="SSF81345">
    <property type="entry name" value="ABC transporter involved in vitamin B12 uptake, BtuC"/>
    <property type="match status" value="1"/>
</dbReference>
<feature type="transmembrane region" description="Helical" evidence="8">
    <location>
        <begin position="74"/>
        <end position="95"/>
    </location>
</feature>